<feature type="repeat" description="TPR" evidence="3">
    <location>
        <begin position="805"/>
        <end position="838"/>
    </location>
</feature>
<dbReference type="EMBL" id="JBHSPA010000023">
    <property type="protein sequence ID" value="MFC5826070.1"/>
    <property type="molecule type" value="Genomic_DNA"/>
</dbReference>
<name>A0ABW1CJZ3_9ACTN</name>
<dbReference type="Pfam" id="PF00931">
    <property type="entry name" value="NB-ARC"/>
    <property type="match status" value="1"/>
</dbReference>
<dbReference type="InterPro" id="IPR016032">
    <property type="entry name" value="Sig_transdc_resp-reg_C-effctor"/>
</dbReference>
<dbReference type="PANTHER" id="PTHR35807">
    <property type="entry name" value="TRANSCRIPTIONAL REGULATOR REDD-RELATED"/>
    <property type="match status" value="1"/>
</dbReference>
<dbReference type="Gene3D" id="3.40.50.300">
    <property type="entry name" value="P-loop containing nucleotide triphosphate hydrolases"/>
    <property type="match status" value="1"/>
</dbReference>
<dbReference type="SUPFAM" id="SSF48452">
    <property type="entry name" value="TPR-like"/>
    <property type="match status" value="2"/>
</dbReference>
<dbReference type="RefSeq" id="WP_379515577.1">
    <property type="nucleotide sequence ID" value="NZ_JBHSPA010000023.1"/>
</dbReference>
<dbReference type="Proteomes" id="UP001596058">
    <property type="component" value="Unassembled WGS sequence"/>
</dbReference>
<dbReference type="Gene3D" id="1.10.10.10">
    <property type="entry name" value="Winged helix-like DNA-binding domain superfamily/Winged helix DNA-binding domain"/>
    <property type="match status" value="1"/>
</dbReference>
<dbReference type="SMART" id="SM01043">
    <property type="entry name" value="BTAD"/>
    <property type="match status" value="1"/>
</dbReference>
<comment type="caution">
    <text evidence="6">The sequence shown here is derived from an EMBL/GenBank/DDBJ whole genome shotgun (WGS) entry which is preliminary data.</text>
</comment>
<feature type="domain" description="Bacterial transcriptional activator" evidence="5">
    <location>
        <begin position="106"/>
        <end position="245"/>
    </location>
</feature>
<dbReference type="InterPro" id="IPR027417">
    <property type="entry name" value="P-loop_NTPase"/>
</dbReference>
<dbReference type="SUPFAM" id="SSF52540">
    <property type="entry name" value="P-loop containing nucleoside triphosphate hydrolases"/>
    <property type="match status" value="1"/>
</dbReference>
<dbReference type="Pfam" id="PF03704">
    <property type="entry name" value="BTAD"/>
    <property type="match status" value="1"/>
</dbReference>
<feature type="compositionally biased region" description="Basic and acidic residues" evidence="4">
    <location>
        <begin position="244"/>
        <end position="259"/>
    </location>
</feature>
<dbReference type="GO" id="GO:0005524">
    <property type="term" value="F:ATP binding"/>
    <property type="evidence" value="ECO:0007669"/>
    <property type="project" value="UniProtKB-KW"/>
</dbReference>
<accession>A0ABW1CJZ3</accession>
<protein>
    <submittedName>
        <fullName evidence="6">ATP-binding protein</fullName>
    </submittedName>
</protein>
<evidence type="ECO:0000256" key="3">
    <source>
        <dbReference type="PROSITE-ProRule" id="PRU00339"/>
    </source>
</evidence>
<dbReference type="InterPro" id="IPR051677">
    <property type="entry name" value="AfsR-DnrI-RedD_regulator"/>
</dbReference>
<keyword evidence="2" id="KW-0804">Transcription</keyword>
<dbReference type="InterPro" id="IPR005158">
    <property type="entry name" value="BTAD"/>
</dbReference>
<dbReference type="SMART" id="SM00028">
    <property type="entry name" value="TPR"/>
    <property type="match status" value="4"/>
</dbReference>
<keyword evidence="3" id="KW-0802">TPR repeat</keyword>
<dbReference type="InterPro" id="IPR011990">
    <property type="entry name" value="TPR-like_helical_dom_sf"/>
</dbReference>
<keyword evidence="6" id="KW-0547">Nucleotide-binding</keyword>
<dbReference type="PROSITE" id="PS50005">
    <property type="entry name" value="TPR"/>
    <property type="match status" value="1"/>
</dbReference>
<dbReference type="PRINTS" id="PR00364">
    <property type="entry name" value="DISEASERSIST"/>
</dbReference>
<dbReference type="Gene3D" id="1.25.40.10">
    <property type="entry name" value="Tetratricopeptide repeat domain"/>
    <property type="match status" value="2"/>
</dbReference>
<evidence type="ECO:0000313" key="6">
    <source>
        <dbReference type="EMBL" id="MFC5826070.1"/>
    </source>
</evidence>
<evidence type="ECO:0000256" key="1">
    <source>
        <dbReference type="ARBA" id="ARBA00023015"/>
    </source>
</evidence>
<evidence type="ECO:0000256" key="2">
    <source>
        <dbReference type="ARBA" id="ARBA00023163"/>
    </source>
</evidence>
<sequence length="952" mass="102451">MTDGNARTTADFRVLGPLEVRAGGLRLEPPGRQISSLLAALLIDAPEPVTEGLLLTRVWGPEGGSTAALRTAASRLRSWLHHHAGTGTAVRFALGGYRLDVPPEHIDARRFRARAAAALEQEDPVSALTGCLALWRGNVLADAPEWLRGDPAALRLDQERLACASTLADLALTAGRAAEALAAVEAVAVQLPYHEAIQARLLRLLGACGRRAEALWLFESIRRRLAADLGVDPSPPLQEAHLELLRDPPRPPSPERDPLPRPAGEPARTPCLLPPDIADFTGRQQETAELSRILLGAESTALPVAAVSGRAGMGKTALVVHVAHRLRDRFPDGQLYVDMRGSRRTPTDPSDALARFLRALGAGTDDIPASLEERAERFRCLLTHRRLLVLMDDAADTAQIEPLLPGVASCGVLVTSRRRLTPLAGAQEVRLGVLDPEPAVELLARIVGGERVAAEAGTAYELAALTGHLPLALRVAGSRLAAKAHWSVRRLTTRLADEHHRLDELAFGKLDVRASLTRTYCGLEPAARHLLHALSLLDVQDFAAWVAAALLDCAQSHAEDVLEQLVDAQLLDVDGGAGCGPLRYRFPDLVRIYARERAKDSDPPENTEAVRRAHGAWLALAEHAYRGVHGGDYQVVHGPAARPRPAPEILDAVAKDPLAWLESEREAVVTVIRQAAEAGQAALAWDLACTCAPLFRIRDHVEESSRSLAIALTAARDHGDVRGQAAVLFQLGPLRTGQERYDDAAACFEESLALFSGLGDRHGRALALSHAAALDARLGHTDRALRRQREALAELQAAGDRGGEAYCLRNLGRLLLGTGDLDGARRHLERALAVSESSGSRRNAAQARYWLGTLHLRQDLLVAAEAAFEQVLAAAGDLADAVGQAMGLLGLGEVRLRRGARDEAVEGLREALDIALAISSRRIQVRVAHALVRATRGPHQVVRESELRAQLD</sequence>
<keyword evidence="1" id="KW-0805">Transcription regulation</keyword>
<dbReference type="InterPro" id="IPR002182">
    <property type="entry name" value="NB-ARC"/>
</dbReference>
<evidence type="ECO:0000259" key="5">
    <source>
        <dbReference type="SMART" id="SM01043"/>
    </source>
</evidence>
<evidence type="ECO:0000256" key="4">
    <source>
        <dbReference type="SAM" id="MobiDB-lite"/>
    </source>
</evidence>
<organism evidence="6 7">
    <name type="scientific">Nonomuraea insulae</name>
    <dbReference type="NCBI Taxonomy" id="1616787"/>
    <lineage>
        <taxon>Bacteria</taxon>
        <taxon>Bacillati</taxon>
        <taxon>Actinomycetota</taxon>
        <taxon>Actinomycetes</taxon>
        <taxon>Streptosporangiales</taxon>
        <taxon>Streptosporangiaceae</taxon>
        <taxon>Nonomuraea</taxon>
    </lineage>
</organism>
<dbReference type="SUPFAM" id="SSF46894">
    <property type="entry name" value="C-terminal effector domain of the bipartite response regulators"/>
    <property type="match status" value="1"/>
</dbReference>
<gene>
    <name evidence="6" type="ORF">ACFPZ3_19565</name>
</gene>
<keyword evidence="6" id="KW-0067">ATP-binding</keyword>
<reference evidence="7" key="1">
    <citation type="journal article" date="2019" name="Int. J. Syst. Evol. Microbiol.">
        <title>The Global Catalogue of Microorganisms (GCM) 10K type strain sequencing project: providing services to taxonomists for standard genome sequencing and annotation.</title>
        <authorList>
            <consortium name="The Broad Institute Genomics Platform"/>
            <consortium name="The Broad Institute Genome Sequencing Center for Infectious Disease"/>
            <person name="Wu L."/>
            <person name="Ma J."/>
        </authorList>
    </citation>
    <scope>NUCLEOTIDE SEQUENCE [LARGE SCALE GENOMIC DNA]</scope>
    <source>
        <strain evidence="7">CCUG 53903</strain>
    </source>
</reference>
<proteinExistence type="predicted"/>
<dbReference type="InterPro" id="IPR036388">
    <property type="entry name" value="WH-like_DNA-bd_sf"/>
</dbReference>
<keyword evidence="7" id="KW-1185">Reference proteome</keyword>
<dbReference type="InterPro" id="IPR019734">
    <property type="entry name" value="TPR_rpt"/>
</dbReference>
<dbReference type="PANTHER" id="PTHR35807:SF1">
    <property type="entry name" value="TRANSCRIPTIONAL REGULATOR REDD"/>
    <property type="match status" value="1"/>
</dbReference>
<feature type="region of interest" description="Disordered" evidence="4">
    <location>
        <begin position="244"/>
        <end position="272"/>
    </location>
</feature>
<evidence type="ECO:0000313" key="7">
    <source>
        <dbReference type="Proteomes" id="UP001596058"/>
    </source>
</evidence>